<proteinExistence type="predicted"/>
<protein>
    <submittedName>
        <fullName evidence="2">Uncharacterized protein</fullName>
    </submittedName>
</protein>
<evidence type="ECO:0000313" key="3">
    <source>
        <dbReference type="Proteomes" id="UP000756921"/>
    </source>
</evidence>
<sequence length="92" mass="10045">MKPIIVIAAFIQAIFVSASGGTKDPKPPRTPTYTPFTYTTSLCTPTATQIYTVTNTWYETSIAYTPHTSTWTWGSELYDCTPGLATTSILVS</sequence>
<keyword evidence="3" id="KW-1185">Reference proteome</keyword>
<dbReference type="Proteomes" id="UP000756921">
    <property type="component" value="Unassembled WGS sequence"/>
</dbReference>
<dbReference type="OrthoDB" id="10428016at2759"/>
<organism evidence="2 3">
    <name type="scientific">Paraphaeosphaeria minitans</name>
    <dbReference type="NCBI Taxonomy" id="565426"/>
    <lineage>
        <taxon>Eukaryota</taxon>
        <taxon>Fungi</taxon>
        <taxon>Dikarya</taxon>
        <taxon>Ascomycota</taxon>
        <taxon>Pezizomycotina</taxon>
        <taxon>Dothideomycetes</taxon>
        <taxon>Pleosporomycetidae</taxon>
        <taxon>Pleosporales</taxon>
        <taxon>Massarineae</taxon>
        <taxon>Didymosphaeriaceae</taxon>
        <taxon>Paraphaeosphaeria</taxon>
    </lineage>
</organism>
<keyword evidence="1" id="KW-0732">Signal</keyword>
<evidence type="ECO:0000256" key="1">
    <source>
        <dbReference type="SAM" id="SignalP"/>
    </source>
</evidence>
<feature type="signal peptide" evidence="1">
    <location>
        <begin position="1"/>
        <end position="20"/>
    </location>
</feature>
<name>A0A9P6G974_9PLEO</name>
<feature type="chain" id="PRO_5040401033" evidence="1">
    <location>
        <begin position="21"/>
        <end position="92"/>
    </location>
</feature>
<reference evidence="2" key="1">
    <citation type="journal article" date="2020" name="Mol. Plant Microbe Interact.">
        <title>Genome Sequence of the Biocontrol Agent Coniothyrium minitans strain Conio (IMI 134523).</title>
        <authorList>
            <person name="Patel D."/>
            <person name="Shittu T.A."/>
            <person name="Baroncelli R."/>
            <person name="Muthumeenakshi S."/>
            <person name="Osborne T.H."/>
            <person name="Janganan T.K."/>
            <person name="Sreenivasaprasad S."/>
        </authorList>
    </citation>
    <scope>NUCLEOTIDE SEQUENCE</scope>
    <source>
        <strain evidence="2">Conio</strain>
    </source>
</reference>
<dbReference type="EMBL" id="WJXW01000013">
    <property type="protein sequence ID" value="KAF9731028.1"/>
    <property type="molecule type" value="Genomic_DNA"/>
</dbReference>
<accession>A0A9P6G974</accession>
<evidence type="ECO:0000313" key="2">
    <source>
        <dbReference type="EMBL" id="KAF9731028.1"/>
    </source>
</evidence>
<dbReference type="AlphaFoldDB" id="A0A9P6G974"/>
<comment type="caution">
    <text evidence="2">The sequence shown here is derived from an EMBL/GenBank/DDBJ whole genome shotgun (WGS) entry which is preliminary data.</text>
</comment>
<gene>
    <name evidence="2" type="ORF">PMIN01_10986</name>
</gene>